<dbReference type="InterPro" id="IPR011545">
    <property type="entry name" value="DEAD/DEAH_box_helicase_dom"/>
</dbReference>
<dbReference type="STRING" id="930992.A0A0C9ZTD0"/>
<keyword evidence="2" id="KW-0238">DNA-binding</keyword>
<gene>
    <name evidence="8" type="ORF">CY34DRAFT_18970</name>
</gene>
<dbReference type="OrthoDB" id="2676248at2759"/>
<name>A0A0C9ZTD0_9AGAM</name>
<evidence type="ECO:0000256" key="5">
    <source>
        <dbReference type="ARBA" id="ARBA00034808"/>
    </source>
</evidence>
<evidence type="ECO:0000256" key="3">
    <source>
        <dbReference type="ARBA" id="ARBA00023235"/>
    </source>
</evidence>
<dbReference type="InParanoid" id="A0A0C9ZTD0"/>
<dbReference type="HOGENOM" id="CLU_002727_0_0_1"/>
<dbReference type="EC" id="5.6.2.4" evidence="5"/>
<keyword evidence="3" id="KW-0413">Isomerase</keyword>
<keyword evidence="9" id="KW-1185">Reference proteome</keyword>
<dbReference type="PANTHER" id="PTHR13710:SF105">
    <property type="entry name" value="ATP-DEPENDENT DNA HELICASE Q1"/>
    <property type="match status" value="1"/>
</dbReference>
<evidence type="ECO:0000313" key="8">
    <source>
        <dbReference type="EMBL" id="KIK32546.1"/>
    </source>
</evidence>
<dbReference type="GO" id="GO:0005524">
    <property type="term" value="F:ATP binding"/>
    <property type="evidence" value="ECO:0007669"/>
    <property type="project" value="InterPro"/>
</dbReference>
<evidence type="ECO:0000313" key="9">
    <source>
        <dbReference type="Proteomes" id="UP000054485"/>
    </source>
</evidence>
<protein>
    <recommendedName>
        <fullName evidence="5">DNA 3'-5' helicase</fullName>
        <ecNumber evidence="5">5.6.2.4</ecNumber>
    </recommendedName>
</protein>
<dbReference type="GO" id="GO:0003677">
    <property type="term" value="F:DNA binding"/>
    <property type="evidence" value="ECO:0007669"/>
    <property type="project" value="UniProtKB-KW"/>
</dbReference>
<comment type="catalytic activity">
    <reaction evidence="4">
        <text>Couples ATP hydrolysis with the unwinding of duplex DNA by translocating in the 3'-5' direction.</text>
        <dbReference type="EC" id="5.6.2.4"/>
    </reaction>
</comment>
<evidence type="ECO:0000256" key="2">
    <source>
        <dbReference type="ARBA" id="ARBA00023125"/>
    </source>
</evidence>
<dbReference type="Proteomes" id="UP000054485">
    <property type="component" value="Unassembled WGS sequence"/>
</dbReference>
<dbReference type="GO" id="GO:0000724">
    <property type="term" value="P:double-strand break repair via homologous recombination"/>
    <property type="evidence" value="ECO:0007669"/>
    <property type="project" value="TreeGrafter"/>
</dbReference>
<organism evidence="8 9">
    <name type="scientific">Suillus luteus UH-Slu-Lm8-n1</name>
    <dbReference type="NCBI Taxonomy" id="930992"/>
    <lineage>
        <taxon>Eukaryota</taxon>
        <taxon>Fungi</taxon>
        <taxon>Dikarya</taxon>
        <taxon>Basidiomycota</taxon>
        <taxon>Agaricomycotina</taxon>
        <taxon>Agaricomycetes</taxon>
        <taxon>Agaricomycetidae</taxon>
        <taxon>Boletales</taxon>
        <taxon>Suillineae</taxon>
        <taxon>Suillaceae</taxon>
        <taxon>Suillus</taxon>
    </lineage>
</organism>
<dbReference type="GO" id="GO:0009378">
    <property type="term" value="F:four-way junction helicase activity"/>
    <property type="evidence" value="ECO:0007669"/>
    <property type="project" value="TreeGrafter"/>
</dbReference>
<feature type="region of interest" description="Disordered" evidence="6">
    <location>
        <begin position="943"/>
        <end position="996"/>
    </location>
</feature>
<accession>A0A0C9ZTD0</accession>
<evidence type="ECO:0000256" key="6">
    <source>
        <dbReference type="SAM" id="MobiDB-lite"/>
    </source>
</evidence>
<feature type="compositionally biased region" description="Polar residues" evidence="6">
    <location>
        <begin position="895"/>
        <end position="908"/>
    </location>
</feature>
<evidence type="ECO:0000256" key="1">
    <source>
        <dbReference type="ARBA" id="ARBA00005446"/>
    </source>
</evidence>
<feature type="compositionally biased region" description="Polar residues" evidence="6">
    <location>
        <begin position="10"/>
        <end position="21"/>
    </location>
</feature>
<reference evidence="8 9" key="1">
    <citation type="submission" date="2014-04" db="EMBL/GenBank/DDBJ databases">
        <authorList>
            <consortium name="DOE Joint Genome Institute"/>
            <person name="Kuo A."/>
            <person name="Ruytinx J."/>
            <person name="Rineau F."/>
            <person name="Colpaert J."/>
            <person name="Kohler A."/>
            <person name="Nagy L.G."/>
            <person name="Floudas D."/>
            <person name="Copeland A."/>
            <person name="Barry K.W."/>
            <person name="Cichocki N."/>
            <person name="Veneault-Fourrey C."/>
            <person name="LaButti K."/>
            <person name="Lindquist E.A."/>
            <person name="Lipzen A."/>
            <person name="Lundell T."/>
            <person name="Morin E."/>
            <person name="Murat C."/>
            <person name="Sun H."/>
            <person name="Tunlid A."/>
            <person name="Henrissat B."/>
            <person name="Grigoriev I.V."/>
            <person name="Hibbett D.S."/>
            <person name="Martin F."/>
            <person name="Nordberg H.P."/>
            <person name="Cantor M.N."/>
            <person name="Hua S.X."/>
        </authorList>
    </citation>
    <scope>NUCLEOTIDE SEQUENCE [LARGE SCALE GENOMIC DNA]</scope>
    <source>
        <strain evidence="8 9">UH-Slu-Lm8-n1</strain>
    </source>
</reference>
<feature type="domain" description="C2H2-type" evidence="7">
    <location>
        <begin position="172"/>
        <end position="193"/>
    </location>
</feature>
<comment type="similarity">
    <text evidence="1">Belongs to the helicase family. RecQ subfamily.</text>
</comment>
<dbReference type="Pfam" id="PF00270">
    <property type="entry name" value="DEAD"/>
    <property type="match status" value="1"/>
</dbReference>
<proteinExistence type="inferred from homology"/>
<dbReference type="EMBL" id="KN836197">
    <property type="protein sequence ID" value="KIK32546.1"/>
    <property type="molecule type" value="Genomic_DNA"/>
</dbReference>
<sequence length="1168" mass="131120">MLTKQCPKSIKQQGGSSQNPVSEEERMLVSPLLGPAMPFQDASDDDLDILERRPSASSSFSAFSTQSNKLAPAYSGSESDGDAPRSVHHEYLEMLNLTINKKLRILCCEICRIAIPPDAAKTHMKTEHSGMTFDAAKFAKVMAEEGVRSDMPNLQGPRPLVRELAVHDALACGHCNKVLTNVVGMHNHHSEAHKGIRMPHEWRACKAQRLRRGGLGSHQMLWEVERHVEAEVWTDGLIEAIMKEMEVVLQVVEAPEDKRAVSPWLLTTGWHEHLAGQKTEDLMDLVAIPKKDDELMPLLKESVQAYYESALALVSSTDELTLQRLNSPDPGKKGISNTPFHKHQKTDTMQKYILPIVALLAMLMRSNPRAPFHFSKTQELEDATEALSISLEHGLDEETVHSSIHALLMSAWTTRWKQTDQNPIGDPTELCLALLTVQRDGSFKEAKDVTGIIAKDEYCLRASFLKEIRDRVDKGLAADEEAACDVLEPWFTEKRNTTFSRLRSLQHRACSIAFTTRSLPHLWWTDTVNWHSMLFKGNRIDLEDVRSMFAKTEERLIEVWEKMATKGLKIRIDYQFIADDPTNRDVGYSFLTDPRNECFSRRDRLLEAFFKDAKILEHFAVVAAGELIWNRGRLIEWLQDYAELHSLLLLRCEMLSGSPGRGTELTAMTYRNTRTRTTRNLVVLGKHVVILCMYSKMSALTGQDKLIPHSLDAVTSDILIQDLALARPFAEFAAHVCFPEDEAIKDRYRNQLFVNFKKSFDSTHLSTVMTRYSLPHLSYGLTINSWRHIQTAWKRKFKCSTEDLLEEDAEDDVDALQAGHSRSTENRIYGLSMQAIAGASEDVLPLFLNTSTVWQMKCKTVPGGQLLPYQQARSADFSRFQETTQENKRAPANSAARQSAPPSHSEAFSTDDIAKKVADQLMPVLTSAIRAAVQEMVSRVITESKDQQQEAKTSGRPLIPDLAQTTTSRPALAESGQHGEMKSGGRPPISALTGTGGSAETRALQAMRQLLRDENASWRSEQQKQAMNVALERKKDAVVVLRTGGGKSMLAIVPSLLEKNLATVLVLPLNSLLMDFQRRLSGMGVPFQTYDRSIDDGNLNVRDNLVLVTADKARSARFREVLAILNEKKPVGRLVFDEAHIPLIANDYRDALEDVYELSIGVSHLWSP</sequence>
<feature type="region of interest" description="Disordered" evidence="6">
    <location>
        <begin position="1"/>
        <end position="51"/>
    </location>
</feature>
<dbReference type="InterPro" id="IPR022698">
    <property type="entry name" value="OrsD"/>
</dbReference>
<dbReference type="InterPro" id="IPR027417">
    <property type="entry name" value="P-loop_NTPase"/>
</dbReference>
<reference evidence="9" key="2">
    <citation type="submission" date="2015-01" db="EMBL/GenBank/DDBJ databases">
        <title>Evolutionary Origins and Diversification of the Mycorrhizal Mutualists.</title>
        <authorList>
            <consortium name="DOE Joint Genome Institute"/>
            <consortium name="Mycorrhizal Genomics Consortium"/>
            <person name="Kohler A."/>
            <person name="Kuo A."/>
            <person name="Nagy L.G."/>
            <person name="Floudas D."/>
            <person name="Copeland A."/>
            <person name="Barry K.W."/>
            <person name="Cichocki N."/>
            <person name="Veneault-Fourrey C."/>
            <person name="LaButti K."/>
            <person name="Lindquist E.A."/>
            <person name="Lipzen A."/>
            <person name="Lundell T."/>
            <person name="Morin E."/>
            <person name="Murat C."/>
            <person name="Riley R."/>
            <person name="Ohm R."/>
            <person name="Sun H."/>
            <person name="Tunlid A."/>
            <person name="Henrissat B."/>
            <person name="Grigoriev I.V."/>
            <person name="Hibbett D.S."/>
            <person name="Martin F."/>
        </authorList>
    </citation>
    <scope>NUCLEOTIDE SEQUENCE [LARGE SCALE GENOMIC DNA]</scope>
    <source>
        <strain evidence="9">UH-Slu-Lm8-n1</strain>
    </source>
</reference>
<dbReference type="InterPro" id="IPR013087">
    <property type="entry name" value="Znf_C2H2_type"/>
</dbReference>
<dbReference type="GO" id="GO:0043138">
    <property type="term" value="F:3'-5' DNA helicase activity"/>
    <property type="evidence" value="ECO:0007669"/>
    <property type="project" value="UniProtKB-EC"/>
</dbReference>
<evidence type="ECO:0000259" key="7">
    <source>
        <dbReference type="PROSITE" id="PS00028"/>
    </source>
</evidence>
<dbReference type="Pfam" id="PF12013">
    <property type="entry name" value="OrsD"/>
    <property type="match status" value="1"/>
</dbReference>
<dbReference type="SUPFAM" id="SSF52540">
    <property type="entry name" value="P-loop containing nucleoside triphosphate hydrolases"/>
    <property type="match status" value="1"/>
</dbReference>
<dbReference type="Gene3D" id="3.40.50.300">
    <property type="entry name" value="P-loop containing nucleotide triphosphate hydrolases"/>
    <property type="match status" value="1"/>
</dbReference>
<dbReference type="AlphaFoldDB" id="A0A0C9ZTD0"/>
<dbReference type="PROSITE" id="PS00028">
    <property type="entry name" value="ZINC_FINGER_C2H2_1"/>
    <property type="match status" value="1"/>
</dbReference>
<dbReference type="GO" id="GO:0005737">
    <property type="term" value="C:cytoplasm"/>
    <property type="evidence" value="ECO:0007669"/>
    <property type="project" value="TreeGrafter"/>
</dbReference>
<feature type="region of interest" description="Disordered" evidence="6">
    <location>
        <begin position="878"/>
        <end position="909"/>
    </location>
</feature>
<evidence type="ECO:0000256" key="4">
    <source>
        <dbReference type="ARBA" id="ARBA00034617"/>
    </source>
</evidence>
<dbReference type="PANTHER" id="PTHR13710">
    <property type="entry name" value="DNA HELICASE RECQ FAMILY MEMBER"/>
    <property type="match status" value="1"/>
</dbReference>
<dbReference type="GO" id="GO:0005694">
    <property type="term" value="C:chromosome"/>
    <property type="evidence" value="ECO:0007669"/>
    <property type="project" value="TreeGrafter"/>
</dbReference>